<keyword evidence="4" id="KW-0472">Membrane</keyword>
<dbReference type="RefSeq" id="WP_154327330.1">
    <property type="nucleotide sequence ID" value="NZ_CP045696.1"/>
</dbReference>
<dbReference type="Pfam" id="PF13807">
    <property type="entry name" value="GNVR"/>
    <property type="match status" value="1"/>
</dbReference>
<dbReference type="PANTHER" id="PTHR32309:SF13">
    <property type="entry name" value="FERRIC ENTEROBACTIN TRANSPORT PROTEIN FEPE"/>
    <property type="match status" value="1"/>
</dbReference>
<name>A0A6L5XC55_9BACT</name>
<evidence type="ECO:0000256" key="3">
    <source>
        <dbReference type="SAM" id="Coils"/>
    </source>
</evidence>
<dbReference type="InterPro" id="IPR050445">
    <property type="entry name" value="Bact_polysacc_biosynth/exp"/>
</dbReference>
<keyword evidence="4" id="KW-1133">Transmembrane helix</keyword>
<evidence type="ECO:0000256" key="2">
    <source>
        <dbReference type="ARBA" id="ARBA00022840"/>
    </source>
</evidence>
<dbReference type="Proteomes" id="UP000483362">
    <property type="component" value="Unassembled WGS sequence"/>
</dbReference>
<sequence>MDNSSPNTAPEPAQAAASSFDAGKLLRKLLHYWWLFVLSFAACFGIAFFYLNVTPPVFLIRASVLVGDDDGSSAAKKASGGFDISSIMGGVSANVQDEIIVMGSESLVQQMVEELGLNVNYSEKHGFMKHEQHYRNSPIVVEAPKELYDTLSTAMVFKIKCDKMGRADIKVKKSFFNTLVHLKGVQLPVSVKTPYGIFSVQKSNFYVPGKAYNITASVKGYVSKAEDYMADVDVQLYAKKSDGISLGITDSNVQRGRDILNTLMRLYNEKGLKDKDTQAIATGKFIDDRINLIYKDLIGSESEIEAYKKAHNMVDPEIQGKAVIGKQTASENAIVALQTQYRIMSMIRDFIANPANKYNLIPFEADSTAASGSVAAYNRLVTERMRLAESAKDDNAVMHNIDKQLAVTRANVLRGVKSSMQALNIRLAQAESQEAAASDKISQVPTTERETRALYRQQGIQNELYTYLLQKREENALKLASTTPKAKIVDKAYASSKPVKPKVPMVLFLALCMAVFIPVTIIYLLHMLNTKFSSQDDLEEISAVPVIGHVHHNRHKEALVVRQGKTSAIVELFRYLRNNVQFMLTGPEAKVVLVTSSTSGEGKSFVSSNLAASFALLEGKKVVLVGMDIRSPKLADMLHLKPLPGITSYLAKSDMRLDEIVQHMPGNESLDVIVAGAVPPNPSELLLGDRTGKLIAELRERYDYVIIDSAPVAQVSDTFSVAGMADATVYVTRANYTKRSMVKLMNRLVATKRLANVGAIVNDTKPSQDNSYGYGYGKNDDDK</sequence>
<keyword evidence="1" id="KW-0547">Nucleotide-binding</keyword>
<dbReference type="GO" id="GO:0004715">
    <property type="term" value="F:non-membrane spanning protein tyrosine kinase activity"/>
    <property type="evidence" value="ECO:0007669"/>
    <property type="project" value="UniProtKB-EC"/>
</dbReference>
<dbReference type="EMBL" id="VULT01000003">
    <property type="protein sequence ID" value="MSS16646.1"/>
    <property type="molecule type" value="Genomic_DNA"/>
</dbReference>
<proteinExistence type="predicted"/>
<dbReference type="AlphaFoldDB" id="A0A6L5XC55"/>
<evidence type="ECO:0000259" key="5">
    <source>
        <dbReference type="Pfam" id="PF01656"/>
    </source>
</evidence>
<dbReference type="Pfam" id="PF01656">
    <property type="entry name" value="CbiA"/>
    <property type="match status" value="1"/>
</dbReference>
<evidence type="ECO:0000256" key="4">
    <source>
        <dbReference type="SAM" id="Phobius"/>
    </source>
</evidence>
<dbReference type="GO" id="GO:0005524">
    <property type="term" value="F:ATP binding"/>
    <property type="evidence" value="ECO:0007669"/>
    <property type="project" value="UniProtKB-KW"/>
</dbReference>
<dbReference type="InterPro" id="IPR005702">
    <property type="entry name" value="Wzc-like_C"/>
</dbReference>
<dbReference type="SUPFAM" id="SSF52540">
    <property type="entry name" value="P-loop containing nucleoside triphosphate hydrolases"/>
    <property type="match status" value="1"/>
</dbReference>
<feature type="transmembrane region" description="Helical" evidence="4">
    <location>
        <begin position="32"/>
        <end position="51"/>
    </location>
</feature>
<dbReference type="Gene3D" id="3.40.50.300">
    <property type="entry name" value="P-loop containing nucleotide triphosphate hydrolases"/>
    <property type="match status" value="1"/>
</dbReference>
<keyword evidence="2" id="KW-0067">ATP-binding</keyword>
<dbReference type="PANTHER" id="PTHR32309">
    <property type="entry name" value="TYROSINE-PROTEIN KINASE"/>
    <property type="match status" value="1"/>
</dbReference>
<feature type="domain" description="CobQ/CobB/MinD/ParA nucleotide binding" evidence="5">
    <location>
        <begin position="593"/>
        <end position="767"/>
    </location>
</feature>
<accession>A0A6L5XC55</accession>
<keyword evidence="3" id="KW-0175">Coiled coil</keyword>
<organism evidence="7 8">
    <name type="scientific">Sodaliphilus pleomorphus</name>
    <dbReference type="NCBI Taxonomy" id="2606626"/>
    <lineage>
        <taxon>Bacteria</taxon>
        <taxon>Pseudomonadati</taxon>
        <taxon>Bacteroidota</taxon>
        <taxon>Bacteroidia</taxon>
        <taxon>Bacteroidales</taxon>
        <taxon>Muribaculaceae</taxon>
        <taxon>Sodaliphilus</taxon>
    </lineage>
</organism>
<dbReference type="InterPro" id="IPR027417">
    <property type="entry name" value="P-loop_NTPase"/>
</dbReference>
<evidence type="ECO:0000256" key="1">
    <source>
        <dbReference type="ARBA" id="ARBA00022741"/>
    </source>
</evidence>
<dbReference type="NCBIfam" id="TIGR01007">
    <property type="entry name" value="eps_fam"/>
    <property type="match status" value="1"/>
</dbReference>
<feature type="coiled-coil region" evidence="3">
    <location>
        <begin position="413"/>
        <end position="440"/>
    </location>
</feature>
<evidence type="ECO:0000259" key="6">
    <source>
        <dbReference type="Pfam" id="PF13807"/>
    </source>
</evidence>
<keyword evidence="7" id="KW-0418">Kinase</keyword>
<evidence type="ECO:0000313" key="8">
    <source>
        <dbReference type="Proteomes" id="UP000483362"/>
    </source>
</evidence>
<dbReference type="InterPro" id="IPR002586">
    <property type="entry name" value="CobQ/CobB/MinD/ParA_Nub-bd_dom"/>
</dbReference>
<keyword evidence="8" id="KW-1185">Reference proteome</keyword>
<feature type="domain" description="Tyrosine-protein kinase G-rich" evidence="6">
    <location>
        <begin position="447"/>
        <end position="524"/>
    </location>
</feature>
<gene>
    <name evidence="7" type="ORF">FYJ29_02500</name>
</gene>
<protein>
    <submittedName>
        <fullName evidence="7">Polysaccharide biosynthesis tyrosine autokinase</fullName>
        <ecNumber evidence="7">2.7.10.2</ecNumber>
    </submittedName>
</protein>
<dbReference type="GO" id="GO:0005886">
    <property type="term" value="C:plasma membrane"/>
    <property type="evidence" value="ECO:0007669"/>
    <property type="project" value="TreeGrafter"/>
</dbReference>
<keyword evidence="7" id="KW-0808">Transferase</keyword>
<feature type="transmembrane region" description="Helical" evidence="4">
    <location>
        <begin position="505"/>
        <end position="525"/>
    </location>
</feature>
<reference evidence="7 8" key="1">
    <citation type="submission" date="2019-08" db="EMBL/GenBank/DDBJ databases">
        <title>In-depth cultivation of the pig gut microbiome towards novel bacterial diversity and tailored functional studies.</title>
        <authorList>
            <person name="Wylensek D."/>
            <person name="Hitch T.C.A."/>
            <person name="Clavel T."/>
        </authorList>
    </citation>
    <scope>NUCLEOTIDE SEQUENCE [LARGE SCALE GENOMIC DNA]</scope>
    <source>
        <strain evidence="7 8">Oil-RF-744-WCA-WT-10</strain>
    </source>
</reference>
<evidence type="ECO:0000313" key="7">
    <source>
        <dbReference type="EMBL" id="MSS16646.1"/>
    </source>
</evidence>
<keyword evidence="4" id="KW-0812">Transmembrane</keyword>
<comment type="caution">
    <text evidence="7">The sequence shown here is derived from an EMBL/GenBank/DDBJ whole genome shotgun (WGS) entry which is preliminary data.</text>
</comment>
<dbReference type="InterPro" id="IPR032807">
    <property type="entry name" value="GNVR"/>
</dbReference>
<dbReference type="CDD" id="cd05387">
    <property type="entry name" value="BY-kinase"/>
    <property type="match status" value="1"/>
</dbReference>
<dbReference type="EC" id="2.7.10.2" evidence="7"/>